<dbReference type="GO" id="GO:0003824">
    <property type="term" value="F:catalytic activity"/>
    <property type="evidence" value="ECO:0007669"/>
    <property type="project" value="InterPro"/>
</dbReference>
<name>A0A9E2KFX7_9BACE</name>
<evidence type="ECO:0000259" key="2">
    <source>
        <dbReference type="Pfam" id="PF04961"/>
    </source>
</evidence>
<dbReference type="AlphaFoldDB" id="A0A9E2KFX7"/>
<feature type="domain" description="Cyclodeaminase/cyclohydrolase" evidence="2">
    <location>
        <begin position="6"/>
        <end position="186"/>
    </location>
</feature>
<keyword evidence="1" id="KW-0472">Membrane</keyword>
<dbReference type="Gene3D" id="1.20.120.680">
    <property type="entry name" value="Formiminotetrahydrofolate cyclodeaminase monomer, up-and-down helical bundle"/>
    <property type="match status" value="1"/>
</dbReference>
<dbReference type="EMBL" id="JAHLFO010000030">
    <property type="protein sequence ID" value="MBU3813385.1"/>
    <property type="molecule type" value="Genomic_DNA"/>
</dbReference>
<reference evidence="3" key="1">
    <citation type="journal article" date="2021" name="PeerJ">
        <title>Extensive microbial diversity within the chicken gut microbiome revealed by metagenomics and culture.</title>
        <authorList>
            <person name="Gilroy R."/>
            <person name="Ravi A."/>
            <person name="Getino M."/>
            <person name="Pursley I."/>
            <person name="Horton D.L."/>
            <person name="Alikhan N.F."/>
            <person name="Baker D."/>
            <person name="Gharbi K."/>
            <person name="Hall N."/>
            <person name="Watson M."/>
            <person name="Adriaenssens E.M."/>
            <person name="Foster-Nyarko E."/>
            <person name="Jarju S."/>
            <person name="Secka A."/>
            <person name="Antonio M."/>
            <person name="Oren A."/>
            <person name="Chaudhuri R.R."/>
            <person name="La Ragione R."/>
            <person name="Hildebrand F."/>
            <person name="Pallen M.J."/>
        </authorList>
    </citation>
    <scope>NUCLEOTIDE SEQUENCE</scope>
    <source>
        <strain evidence="3">B3-3758</strain>
    </source>
</reference>
<comment type="caution">
    <text evidence="3">The sequence shown here is derived from an EMBL/GenBank/DDBJ whole genome shotgun (WGS) entry which is preliminary data.</text>
</comment>
<evidence type="ECO:0000256" key="1">
    <source>
        <dbReference type="SAM" id="Phobius"/>
    </source>
</evidence>
<reference evidence="3" key="2">
    <citation type="submission" date="2021-04" db="EMBL/GenBank/DDBJ databases">
        <authorList>
            <person name="Gilroy R."/>
        </authorList>
    </citation>
    <scope>NUCLEOTIDE SEQUENCE</scope>
    <source>
        <strain evidence="3">B3-3758</strain>
    </source>
</reference>
<dbReference type="InterPro" id="IPR036178">
    <property type="entry name" value="Formintransfe-cycloase-like_sf"/>
</dbReference>
<evidence type="ECO:0000313" key="3">
    <source>
        <dbReference type="EMBL" id="MBU3813385.1"/>
    </source>
</evidence>
<evidence type="ECO:0000313" key="4">
    <source>
        <dbReference type="Proteomes" id="UP000824236"/>
    </source>
</evidence>
<organism evidence="3 4">
    <name type="scientific">Candidatus Bacteroides intestinipullorum</name>
    <dbReference type="NCBI Taxonomy" id="2838471"/>
    <lineage>
        <taxon>Bacteria</taxon>
        <taxon>Pseudomonadati</taxon>
        <taxon>Bacteroidota</taxon>
        <taxon>Bacteroidia</taxon>
        <taxon>Bacteroidales</taxon>
        <taxon>Bacteroidaceae</taxon>
        <taxon>Bacteroides</taxon>
    </lineage>
</organism>
<gene>
    <name evidence="3" type="ORF">H9791_02595</name>
</gene>
<dbReference type="SUPFAM" id="SSF101262">
    <property type="entry name" value="Methenyltetrahydrofolate cyclohydrolase-like"/>
    <property type="match status" value="1"/>
</dbReference>
<protein>
    <submittedName>
        <fullName evidence="3">Cyclodeaminase/cyclohydrolase family protein</fullName>
    </submittedName>
</protein>
<accession>A0A9E2KFX7</accession>
<dbReference type="Proteomes" id="UP000824236">
    <property type="component" value="Unassembled WGS sequence"/>
</dbReference>
<dbReference type="InterPro" id="IPR007044">
    <property type="entry name" value="Cyclodeamin/CycHdrlase"/>
</dbReference>
<sequence>MLTDLTVKDFLNKVAGSDPVPGGGSIAALNGALASALAAMVANLTIGKKKYAEVQEDMQAITQEAERLMGDFTADINRDSDAYDRVFACFKMPKETDEEKAARSAAIQEATKYAAQVPLEVARRACALMPLIAEVALKGNQNAVTDACVAMMSARNAVLAAVLNVRINLSSLKDAELVTRLQAEADGLEQQACQQEQALLNKVKALLQA</sequence>
<dbReference type="Pfam" id="PF04961">
    <property type="entry name" value="FTCD_C"/>
    <property type="match status" value="1"/>
</dbReference>
<keyword evidence="1" id="KW-1133">Transmembrane helix</keyword>
<keyword evidence="1" id="KW-0812">Transmembrane</keyword>
<feature type="transmembrane region" description="Helical" evidence="1">
    <location>
        <begin position="20"/>
        <end position="42"/>
    </location>
</feature>
<proteinExistence type="predicted"/>